<dbReference type="PANTHER" id="PTHR36838">
    <property type="entry name" value="AUXIN EFFLUX CARRIER FAMILY PROTEIN"/>
    <property type="match status" value="1"/>
</dbReference>
<keyword evidence="3" id="KW-1003">Cell membrane</keyword>
<dbReference type="GO" id="GO:0016020">
    <property type="term" value="C:membrane"/>
    <property type="evidence" value="ECO:0007669"/>
    <property type="project" value="UniProtKB-SubCell"/>
</dbReference>
<feature type="transmembrane region" description="Helical" evidence="7">
    <location>
        <begin position="193"/>
        <end position="212"/>
    </location>
</feature>
<name>A0A839QV73_9MICO</name>
<keyword evidence="5 7" id="KW-1133">Transmembrane helix</keyword>
<feature type="transmembrane region" description="Helical" evidence="7">
    <location>
        <begin position="167"/>
        <end position="187"/>
    </location>
</feature>
<feature type="transmembrane region" description="Helical" evidence="7">
    <location>
        <begin position="34"/>
        <end position="53"/>
    </location>
</feature>
<protein>
    <recommendedName>
        <fullName evidence="10">AEC family transporter</fullName>
    </recommendedName>
</protein>
<dbReference type="RefSeq" id="WP_183374916.1">
    <property type="nucleotide sequence ID" value="NZ_CBCSFZ010000016.1"/>
</dbReference>
<evidence type="ECO:0008006" key="10">
    <source>
        <dbReference type="Google" id="ProtNLM"/>
    </source>
</evidence>
<evidence type="ECO:0000256" key="3">
    <source>
        <dbReference type="ARBA" id="ARBA00022475"/>
    </source>
</evidence>
<keyword evidence="2" id="KW-0813">Transport</keyword>
<feature type="transmembrane region" description="Helical" evidence="7">
    <location>
        <begin position="224"/>
        <end position="249"/>
    </location>
</feature>
<evidence type="ECO:0000313" key="8">
    <source>
        <dbReference type="EMBL" id="MBB3022680.1"/>
    </source>
</evidence>
<evidence type="ECO:0000256" key="1">
    <source>
        <dbReference type="ARBA" id="ARBA00004141"/>
    </source>
</evidence>
<dbReference type="GO" id="GO:0055085">
    <property type="term" value="P:transmembrane transport"/>
    <property type="evidence" value="ECO:0007669"/>
    <property type="project" value="InterPro"/>
</dbReference>
<evidence type="ECO:0000313" key="9">
    <source>
        <dbReference type="Proteomes" id="UP000568050"/>
    </source>
</evidence>
<evidence type="ECO:0000256" key="4">
    <source>
        <dbReference type="ARBA" id="ARBA00022692"/>
    </source>
</evidence>
<keyword evidence="9" id="KW-1185">Reference proteome</keyword>
<feature type="transmembrane region" description="Helical" evidence="7">
    <location>
        <begin position="288"/>
        <end position="307"/>
    </location>
</feature>
<comment type="subcellular location">
    <subcellularLocation>
        <location evidence="1">Membrane</location>
        <topology evidence="1">Multi-pass membrane protein</topology>
    </subcellularLocation>
</comment>
<dbReference type="Proteomes" id="UP000568050">
    <property type="component" value="Unassembled WGS sequence"/>
</dbReference>
<dbReference type="AlphaFoldDB" id="A0A839QV73"/>
<dbReference type="PANTHER" id="PTHR36838:SF3">
    <property type="entry name" value="TRANSPORTER AUXIN EFFLUX CARRIER EC FAMILY"/>
    <property type="match status" value="1"/>
</dbReference>
<accession>A0A839QV73</accession>
<sequence>MLGVLSGFFIISVLIAVGIAAGLTGILGPQGRFVLNRITYFVGTPALVFTSLMDSDLSMVLSPHFAIAAIAAFMTVALTGAAAQLLLRRRPEHTLVTAVSASMVNSANMGFPLAAYVLGDVAFALPIVLFQMALFTPMFQFVLHAVKSGQRPSLKAFAANVAANPTIIAAAIGIALLAAGGSLPAFAMEPIEILGGLSIPGLLISFGMSLVASKPLAKTDGVRADVFLASAFKLIVMPLVAFGAAAVLFGLSGHALFAAVVMAALPTAQNVYVTAAHYETAEEVSRDTALVTSIGTMLVLLAVSPFFT</sequence>
<feature type="transmembrane region" description="Helical" evidence="7">
    <location>
        <begin position="6"/>
        <end position="27"/>
    </location>
</feature>
<feature type="transmembrane region" description="Helical" evidence="7">
    <location>
        <begin position="65"/>
        <end position="87"/>
    </location>
</feature>
<feature type="transmembrane region" description="Helical" evidence="7">
    <location>
        <begin position="123"/>
        <end position="146"/>
    </location>
</feature>
<proteinExistence type="predicted"/>
<keyword evidence="4 7" id="KW-0812">Transmembrane</keyword>
<evidence type="ECO:0000256" key="7">
    <source>
        <dbReference type="SAM" id="Phobius"/>
    </source>
</evidence>
<comment type="caution">
    <text evidence="8">The sequence shown here is derived from an EMBL/GenBank/DDBJ whole genome shotgun (WGS) entry which is preliminary data.</text>
</comment>
<evidence type="ECO:0000256" key="5">
    <source>
        <dbReference type="ARBA" id="ARBA00022989"/>
    </source>
</evidence>
<feature type="transmembrane region" description="Helical" evidence="7">
    <location>
        <begin position="94"/>
        <end position="117"/>
    </location>
</feature>
<evidence type="ECO:0000256" key="2">
    <source>
        <dbReference type="ARBA" id="ARBA00022448"/>
    </source>
</evidence>
<keyword evidence="6 7" id="KW-0472">Membrane</keyword>
<feature type="transmembrane region" description="Helical" evidence="7">
    <location>
        <begin position="255"/>
        <end position="276"/>
    </location>
</feature>
<evidence type="ECO:0000256" key="6">
    <source>
        <dbReference type="ARBA" id="ARBA00023136"/>
    </source>
</evidence>
<organism evidence="8 9">
    <name type="scientific">Helcobacillus massiliensis</name>
    <dbReference type="NCBI Taxonomy" id="521392"/>
    <lineage>
        <taxon>Bacteria</taxon>
        <taxon>Bacillati</taxon>
        <taxon>Actinomycetota</taxon>
        <taxon>Actinomycetes</taxon>
        <taxon>Micrococcales</taxon>
        <taxon>Dermabacteraceae</taxon>
        <taxon>Helcobacillus</taxon>
    </lineage>
</organism>
<reference evidence="8 9" key="1">
    <citation type="submission" date="2020-08" db="EMBL/GenBank/DDBJ databases">
        <title>Sequencing the genomes of 1000 actinobacteria strains.</title>
        <authorList>
            <person name="Klenk H.-P."/>
        </authorList>
    </citation>
    <scope>NUCLEOTIDE SEQUENCE [LARGE SCALE GENOMIC DNA]</scope>
    <source>
        <strain evidence="8 9">DSM 23040</strain>
    </source>
</reference>
<dbReference type="InterPro" id="IPR004776">
    <property type="entry name" value="Mem_transp_PIN-like"/>
</dbReference>
<gene>
    <name evidence="8" type="ORF">FHX50_000928</name>
</gene>
<dbReference type="EMBL" id="JACHWP010000001">
    <property type="protein sequence ID" value="MBB3022680.1"/>
    <property type="molecule type" value="Genomic_DNA"/>
</dbReference>
<dbReference type="Pfam" id="PF03547">
    <property type="entry name" value="Mem_trans"/>
    <property type="match status" value="2"/>
</dbReference>